<evidence type="ECO:0000259" key="10">
    <source>
        <dbReference type="PROSITE" id="PS51032"/>
    </source>
</evidence>
<keyword evidence="4" id="KW-0238">DNA-binding</keyword>
<dbReference type="EMBL" id="KX682037">
    <property type="protein sequence ID" value="AST35780.1"/>
    <property type="molecule type" value="mRNA"/>
</dbReference>
<keyword evidence="6" id="KW-0804">Transcription</keyword>
<keyword evidence="2" id="KW-0805">Transcription regulation</keyword>
<evidence type="ECO:0000256" key="9">
    <source>
        <dbReference type="SAM" id="MobiDB-lite"/>
    </source>
</evidence>
<dbReference type="GO" id="GO:0006950">
    <property type="term" value="P:response to stress"/>
    <property type="evidence" value="ECO:0007669"/>
    <property type="project" value="TreeGrafter"/>
</dbReference>
<dbReference type="FunFam" id="3.30.730.10:FF:000001">
    <property type="entry name" value="Ethylene-responsive transcription factor 2"/>
    <property type="match status" value="1"/>
</dbReference>
<comment type="similarity">
    <text evidence="8">Belongs to the AP2/ERF transcription factor family. ERF subfamily.</text>
</comment>
<protein>
    <submittedName>
        <fullName evidence="11">EREBP-like factor 2B</fullName>
    </submittedName>
</protein>
<accession>A0A223HBV9</accession>
<dbReference type="CDD" id="cd00018">
    <property type="entry name" value="AP2"/>
    <property type="match status" value="1"/>
</dbReference>
<dbReference type="PRINTS" id="PR00367">
    <property type="entry name" value="ETHRSPELEMNT"/>
</dbReference>
<dbReference type="AlphaFoldDB" id="A0A223HBV9"/>
<dbReference type="GO" id="GO:0045893">
    <property type="term" value="P:positive regulation of DNA-templated transcription"/>
    <property type="evidence" value="ECO:0007669"/>
    <property type="project" value="TreeGrafter"/>
</dbReference>
<dbReference type="Pfam" id="PF00847">
    <property type="entry name" value="AP2"/>
    <property type="match status" value="1"/>
</dbReference>
<gene>
    <name evidence="11" type="primary">DREB2B</name>
</gene>
<evidence type="ECO:0000256" key="2">
    <source>
        <dbReference type="ARBA" id="ARBA00023015"/>
    </source>
</evidence>
<evidence type="ECO:0000256" key="5">
    <source>
        <dbReference type="ARBA" id="ARBA00023159"/>
    </source>
</evidence>
<dbReference type="GO" id="GO:0005634">
    <property type="term" value="C:nucleus"/>
    <property type="evidence" value="ECO:0007669"/>
    <property type="project" value="UniProtKB-SubCell"/>
</dbReference>
<reference evidence="11" key="1">
    <citation type="submission" date="2016-08" db="EMBL/GenBank/DDBJ databases">
        <title>Screening and Verification of Reference Genes for Quantitative PCR analysis in Phoebe bournei Leaves under Cold Stress.</title>
        <authorList>
            <person name="Zhu Y."/>
        </authorList>
    </citation>
    <scope>NUCLEOTIDE SEQUENCE</scope>
</reference>
<evidence type="ECO:0000256" key="7">
    <source>
        <dbReference type="ARBA" id="ARBA00023242"/>
    </source>
</evidence>
<dbReference type="PANTHER" id="PTHR31241">
    <property type="entry name" value="DEHYDRATION-RESPONSIVE ELEMENT-BINDING PROTEIN 2C"/>
    <property type="match status" value="1"/>
</dbReference>
<comment type="subcellular location">
    <subcellularLocation>
        <location evidence="1">Nucleus</location>
    </subcellularLocation>
</comment>
<evidence type="ECO:0000313" key="11">
    <source>
        <dbReference type="EMBL" id="AST35780.1"/>
    </source>
</evidence>
<proteinExistence type="evidence at transcript level"/>
<dbReference type="Gene3D" id="3.30.730.10">
    <property type="entry name" value="AP2/ERF domain"/>
    <property type="match status" value="1"/>
</dbReference>
<evidence type="ECO:0000256" key="8">
    <source>
        <dbReference type="ARBA" id="ARBA00024343"/>
    </source>
</evidence>
<sequence length="241" mass="27448">MSNIERKRKSRRRCHGSIEETLEKWKEINSQLECSNDGMKLRRKAPAKGSKKGCMKGKGGPENTHCNYRGVRQRTWGKWVAEIREPNRGRRLWLGTFETAMEAALAYDEAAKAMYGSHARLNLPQYCTSQDSSNMTPSCSFSSTISHHSVVPRTQCEDEERTESARAEYETAEVPPITVKMEAKEEPAEQHVQDFSFEEMHDVADHEMVSLAELWRLLDEPVDDNECRVAADSFGALDESM</sequence>
<keyword evidence="5" id="KW-0010">Activator</keyword>
<dbReference type="SMART" id="SM00380">
    <property type="entry name" value="AP2"/>
    <property type="match status" value="1"/>
</dbReference>
<dbReference type="PANTHER" id="PTHR31241:SF62">
    <property type="entry name" value="DEHYDRATION-RESPONSIVE ELEMENT-BINDING PROTEIN 2D"/>
    <property type="match status" value="1"/>
</dbReference>
<organism evidence="11">
    <name type="scientific">Phoebe bournei</name>
    <dbReference type="NCBI Taxonomy" id="460784"/>
    <lineage>
        <taxon>Eukaryota</taxon>
        <taxon>Viridiplantae</taxon>
        <taxon>Streptophyta</taxon>
        <taxon>Embryophyta</taxon>
        <taxon>Tracheophyta</taxon>
        <taxon>Spermatophyta</taxon>
        <taxon>Magnoliopsida</taxon>
        <taxon>Magnoliidae</taxon>
        <taxon>Laurales</taxon>
        <taxon>Lauraceae</taxon>
        <taxon>Phoebe</taxon>
    </lineage>
</organism>
<dbReference type="GO" id="GO:0003700">
    <property type="term" value="F:DNA-binding transcription factor activity"/>
    <property type="evidence" value="ECO:0007669"/>
    <property type="project" value="InterPro"/>
</dbReference>
<dbReference type="InterPro" id="IPR016177">
    <property type="entry name" value="DNA-bd_dom_sf"/>
</dbReference>
<dbReference type="InterPro" id="IPR036955">
    <property type="entry name" value="AP2/ERF_dom_sf"/>
</dbReference>
<evidence type="ECO:0000256" key="3">
    <source>
        <dbReference type="ARBA" id="ARBA00023016"/>
    </source>
</evidence>
<dbReference type="GO" id="GO:0000976">
    <property type="term" value="F:transcription cis-regulatory region binding"/>
    <property type="evidence" value="ECO:0007669"/>
    <property type="project" value="TreeGrafter"/>
</dbReference>
<evidence type="ECO:0000256" key="4">
    <source>
        <dbReference type="ARBA" id="ARBA00023125"/>
    </source>
</evidence>
<dbReference type="PROSITE" id="PS51032">
    <property type="entry name" value="AP2_ERF"/>
    <property type="match status" value="1"/>
</dbReference>
<feature type="compositionally biased region" description="Basic residues" evidence="9">
    <location>
        <begin position="41"/>
        <end position="55"/>
    </location>
</feature>
<evidence type="ECO:0000256" key="6">
    <source>
        <dbReference type="ARBA" id="ARBA00023163"/>
    </source>
</evidence>
<keyword evidence="3" id="KW-0346">Stress response</keyword>
<name>A0A223HBV9_9MAGN</name>
<dbReference type="SUPFAM" id="SSF54171">
    <property type="entry name" value="DNA-binding domain"/>
    <property type="match status" value="1"/>
</dbReference>
<evidence type="ECO:0000256" key="1">
    <source>
        <dbReference type="ARBA" id="ARBA00004123"/>
    </source>
</evidence>
<feature type="domain" description="AP2/ERF" evidence="10">
    <location>
        <begin position="67"/>
        <end position="124"/>
    </location>
</feature>
<feature type="region of interest" description="Disordered" evidence="9">
    <location>
        <begin position="39"/>
        <end position="59"/>
    </location>
</feature>
<dbReference type="InterPro" id="IPR001471">
    <property type="entry name" value="AP2/ERF_dom"/>
</dbReference>
<keyword evidence="7" id="KW-0539">Nucleus</keyword>